<dbReference type="EMBL" id="CP003002">
    <property type="protein sequence ID" value="AEO55205.1"/>
    <property type="molecule type" value="Genomic_DNA"/>
</dbReference>
<dbReference type="RefSeq" id="XP_003660450.1">
    <property type="nucleotide sequence ID" value="XM_003660402.1"/>
</dbReference>
<dbReference type="OrthoDB" id="1911848at2759"/>
<proteinExistence type="predicted"/>
<evidence type="ECO:0000313" key="3">
    <source>
        <dbReference type="Proteomes" id="UP000007322"/>
    </source>
</evidence>
<dbReference type="VEuPathDB" id="FungiDB:MYCTH_2298799"/>
<dbReference type="KEGG" id="mtm:MYCTH_2298799"/>
<dbReference type="Pfam" id="PF14479">
    <property type="entry name" value="HeLo"/>
    <property type="match status" value="1"/>
</dbReference>
<dbReference type="InterPro" id="IPR029498">
    <property type="entry name" value="HeLo_dom"/>
</dbReference>
<dbReference type="InterPro" id="IPR038305">
    <property type="entry name" value="HeLo_sf"/>
</dbReference>
<keyword evidence="3" id="KW-1185">Reference proteome</keyword>
<dbReference type="GeneID" id="11512928"/>
<evidence type="ECO:0000313" key="2">
    <source>
        <dbReference type="EMBL" id="AEO55205.1"/>
    </source>
</evidence>
<dbReference type="Proteomes" id="UP000007322">
    <property type="component" value="Chromosome 1"/>
</dbReference>
<accession>G2Q3E5</accession>
<feature type="domain" description="Prion-inhibition and propagation HeLo" evidence="1">
    <location>
        <begin position="4"/>
        <end position="114"/>
    </location>
</feature>
<protein>
    <recommendedName>
        <fullName evidence="1">Prion-inhibition and propagation HeLo domain-containing protein</fullName>
    </recommendedName>
</protein>
<sequence>MDLVSTAWSVFTTCYSVYEVVSEAIELNTESQLWNVQMRVERVRFEVWGRTLGFLDEKTGAPKSLDSADGTIKDGGLSDIVQVETANKLICDLLRAISSVLNEFRETAEKYSLGEK</sequence>
<reference evidence="2 3" key="1">
    <citation type="journal article" date="2011" name="Nat. Biotechnol.">
        <title>Comparative genomic analysis of the thermophilic biomass-degrading fungi Myceliophthora thermophila and Thielavia terrestris.</title>
        <authorList>
            <person name="Berka R.M."/>
            <person name="Grigoriev I.V."/>
            <person name="Otillar R."/>
            <person name="Salamov A."/>
            <person name="Grimwood J."/>
            <person name="Reid I."/>
            <person name="Ishmael N."/>
            <person name="John T."/>
            <person name="Darmond C."/>
            <person name="Moisan M.-C."/>
            <person name="Henrissat B."/>
            <person name="Coutinho P.M."/>
            <person name="Lombard V."/>
            <person name="Natvig D.O."/>
            <person name="Lindquist E."/>
            <person name="Schmutz J."/>
            <person name="Lucas S."/>
            <person name="Harris P."/>
            <person name="Powlowski J."/>
            <person name="Bellemare A."/>
            <person name="Taylor D."/>
            <person name="Butler G."/>
            <person name="de Vries R.P."/>
            <person name="Allijn I.E."/>
            <person name="van den Brink J."/>
            <person name="Ushinsky S."/>
            <person name="Storms R."/>
            <person name="Powell A.J."/>
            <person name="Paulsen I.T."/>
            <person name="Elbourne L.D.H."/>
            <person name="Baker S.E."/>
            <person name="Magnuson J."/>
            <person name="LaBoissiere S."/>
            <person name="Clutterbuck A.J."/>
            <person name="Martinez D."/>
            <person name="Wogulis M."/>
            <person name="de Leon A.L."/>
            <person name="Rey M.W."/>
            <person name="Tsang A."/>
        </authorList>
    </citation>
    <scope>NUCLEOTIDE SEQUENCE [LARGE SCALE GENOMIC DNA]</scope>
    <source>
        <strain evidence="3">ATCC 42464 / BCRC 31852 / DSM 1799</strain>
    </source>
</reference>
<gene>
    <name evidence="2" type="ORF">MYCTH_2298799</name>
</gene>
<dbReference type="InParanoid" id="G2Q3E5"/>
<evidence type="ECO:0000259" key="1">
    <source>
        <dbReference type="Pfam" id="PF14479"/>
    </source>
</evidence>
<dbReference type="AlphaFoldDB" id="G2Q3E5"/>
<organism evidence="2 3">
    <name type="scientific">Thermothelomyces thermophilus (strain ATCC 42464 / BCRC 31852 / DSM 1799)</name>
    <name type="common">Sporotrichum thermophile</name>
    <dbReference type="NCBI Taxonomy" id="573729"/>
    <lineage>
        <taxon>Eukaryota</taxon>
        <taxon>Fungi</taxon>
        <taxon>Dikarya</taxon>
        <taxon>Ascomycota</taxon>
        <taxon>Pezizomycotina</taxon>
        <taxon>Sordariomycetes</taxon>
        <taxon>Sordariomycetidae</taxon>
        <taxon>Sordariales</taxon>
        <taxon>Chaetomiaceae</taxon>
        <taxon>Thermothelomyces</taxon>
    </lineage>
</organism>
<dbReference type="HOGENOM" id="CLU_2098510_0_0_1"/>
<dbReference type="Gene3D" id="1.20.120.1020">
    <property type="entry name" value="Prion-inhibition and propagation, HeLo domain"/>
    <property type="match status" value="1"/>
</dbReference>
<name>G2Q3E5_THET4</name>